<reference evidence="1" key="1">
    <citation type="journal article" date="2021" name="PeerJ">
        <title>Extensive microbial diversity within the chicken gut microbiome revealed by metagenomics and culture.</title>
        <authorList>
            <person name="Gilroy R."/>
            <person name="Ravi A."/>
            <person name="Getino M."/>
            <person name="Pursley I."/>
            <person name="Horton D.L."/>
            <person name="Alikhan N.F."/>
            <person name="Baker D."/>
            <person name="Gharbi K."/>
            <person name="Hall N."/>
            <person name="Watson M."/>
            <person name="Adriaenssens E.M."/>
            <person name="Foster-Nyarko E."/>
            <person name="Jarju S."/>
            <person name="Secka A."/>
            <person name="Antonio M."/>
            <person name="Oren A."/>
            <person name="Chaudhuri R.R."/>
            <person name="La Ragione R."/>
            <person name="Hildebrand F."/>
            <person name="Pallen M.J."/>
        </authorList>
    </citation>
    <scope>NUCLEOTIDE SEQUENCE</scope>
    <source>
        <strain evidence="1">ChiGjej1B1-13045</strain>
    </source>
</reference>
<dbReference type="Proteomes" id="UP000824017">
    <property type="component" value="Unassembled WGS sequence"/>
</dbReference>
<gene>
    <name evidence="1" type="ORF">H9817_05910</name>
</gene>
<reference evidence="1" key="2">
    <citation type="submission" date="2021-04" db="EMBL/GenBank/DDBJ databases">
        <authorList>
            <person name="Gilroy R."/>
        </authorList>
    </citation>
    <scope>NUCLEOTIDE SEQUENCE</scope>
    <source>
        <strain evidence="1">ChiGjej1B1-13045</strain>
    </source>
</reference>
<proteinExistence type="predicted"/>
<evidence type="ECO:0000313" key="1">
    <source>
        <dbReference type="EMBL" id="HIZ13443.1"/>
    </source>
</evidence>
<evidence type="ECO:0000313" key="2">
    <source>
        <dbReference type="Proteomes" id="UP000824017"/>
    </source>
</evidence>
<dbReference type="GO" id="GO:0006355">
    <property type="term" value="P:regulation of DNA-templated transcription"/>
    <property type="evidence" value="ECO:0007669"/>
    <property type="project" value="InterPro"/>
</dbReference>
<dbReference type="InterPro" id="IPR013321">
    <property type="entry name" value="Arc_rbn_hlx_hlx"/>
</dbReference>
<name>A0A9D2DAN9_9FIRM</name>
<accession>A0A9D2DAN9</accession>
<protein>
    <submittedName>
        <fullName evidence="1">Uncharacterized protein</fullName>
    </submittedName>
</protein>
<dbReference type="EMBL" id="DXCD01000155">
    <property type="protein sequence ID" value="HIZ13443.1"/>
    <property type="molecule type" value="Genomic_DNA"/>
</dbReference>
<comment type="caution">
    <text evidence="1">The sequence shown here is derived from an EMBL/GenBank/DDBJ whole genome shotgun (WGS) entry which is preliminary data.</text>
</comment>
<dbReference type="Gene3D" id="1.10.1220.10">
    <property type="entry name" value="Met repressor-like"/>
    <property type="match status" value="1"/>
</dbReference>
<sequence>MAKILTVDVPETMLRELDQIAKRESKRLGKEVTAGQMAEKSVRLYIRHMRKQQREDQR</sequence>
<dbReference type="AlphaFoldDB" id="A0A9D2DAN9"/>
<organism evidence="1 2">
    <name type="scientific">Candidatus Mediterraneibacter stercorigallinarum</name>
    <dbReference type="NCBI Taxonomy" id="2838686"/>
    <lineage>
        <taxon>Bacteria</taxon>
        <taxon>Bacillati</taxon>
        <taxon>Bacillota</taxon>
        <taxon>Clostridia</taxon>
        <taxon>Lachnospirales</taxon>
        <taxon>Lachnospiraceae</taxon>
        <taxon>Mediterraneibacter</taxon>
    </lineage>
</organism>